<evidence type="ECO:0000313" key="1">
    <source>
        <dbReference type="EMBL" id="SVB25892.1"/>
    </source>
</evidence>
<gene>
    <name evidence="1" type="ORF">METZ01_LOCUS178746</name>
</gene>
<protein>
    <recommendedName>
        <fullName evidence="2">Bacteriophage T4 Gp8 domain-containing protein</fullName>
    </recommendedName>
</protein>
<dbReference type="Gene3D" id="2.60.340.10">
    <property type="entry name" value="baseplate structural protein gp8, domain 1"/>
    <property type="match status" value="2"/>
</dbReference>
<dbReference type="SUPFAM" id="SSF89433">
    <property type="entry name" value="Baseplate structural protein gp8"/>
    <property type="match status" value="2"/>
</dbReference>
<accession>A0A382CJB5</accession>
<dbReference type="InterPro" id="IPR036327">
    <property type="entry name" value="Gp8_sf"/>
</dbReference>
<dbReference type="EMBL" id="UINC01034677">
    <property type="protein sequence ID" value="SVB25892.1"/>
    <property type="molecule type" value="Genomic_DNA"/>
</dbReference>
<proteinExistence type="predicted"/>
<sequence>MPAIVTNKFRIHNAKQFVEAFDEISTTSGAAITDASGLLNTNMYLFIGKVTAWADDTAPPTPTDSVSNTVYNHWRDMIAAKKIGSTDVSHVAPRYNWTTASNYYAYSHANNALFDQQFYVMTDDYNVYKCLANNQAGGTSTIKPTGTGTAIITTADSYKWKFMYQISAARALKFVTPSYIPTQRVRKANNAIANTTDSSFQYDVEIAANTSGNGAIEVVHVTTAGSSYTFETGTVQSGHTETTTTCKISGTGLATDQIVNNDIYFTSDSGSGVTGKGGTITDFQAGTDVVTWTPALASANVPADGDGYSVGPKIAITGDGHGANVRATNTASGVIGDIVVVAGGNNYGNAVATIVTNTGSSGVVTPIIGPRGGHGDDAVEELGGFFVMVNSRLEYGESGNFTTNNDFRKIGLVAQPLYANGDVATASTIDQCVTITVQSWNSTAFAEDELVTAAKSGATGKVVDFKNNTTLRLVDVTMGSNTTVGYDAIAGSFQANETFTAPSGASANTSAVVGGDFEKFSGDVLYIENRSPVTRADDQIEDVKLIIEF</sequence>
<reference evidence="1" key="1">
    <citation type="submission" date="2018-05" db="EMBL/GenBank/DDBJ databases">
        <authorList>
            <person name="Lanie J.A."/>
            <person name="Ng W.-L."/>
            <person name="Kazmierczak K.M."/>
            <person name="Andrzejewski T.M."/>
            <person name="Davidsen T.M."/>
            <person name="Wayne K.J."/>
            <person name="Tettelin H."/>
            <person name="Glass J.I."/>
            <person name="Rusch D."/>
            <person name="Podicherti R."/>
            <person name="Tsui H.-C.T."/>
            <person name="Winkler M.E."/>
        </authorList>
    </citation>
    <scope>NUCLEOTIDE SEQUENCE</scope>
</reference>
<dbReference type="AlphaFoldDB" id="A0A382CJB5"/>
<organism evidence="1">
    <name type="scientific">marine metagenome</name>
    <dbReference type="NCBI Taxonomy" id="408172"/>
    <lineage>
        <taxon>unclassified sequences</taxon>
        <taxon>metagenomes</taxon>
        <taxon>ecological metagenomes</taxon>
    </lineage>
</organism>
<name>A0A382CJB5_9ZZZZ</name>
<evidence type="ECO:0008006" key="2">
    <source>
        <dbReference type="Google" id="ProtNLM"/>
    </source>
</evidence>